<name>A0ABT9CHD7_9BACL</name>
<comment type="subcellular location">
    <subcellularLocation>
        <location evidence="1">Cell membrane</location>
        <topology evidence="1">Multi-pass membrane protein</topology>
    </subcellularLocation>
</comment>
<feature type="transmembrane region" description="Helical" evidence="6">
    <location>
        <begin position="31"/>
        <end position="49"/>
    </location>
</feature>
<dbReference type="NCBIfam" id="NF002460">
    <property type="entry name" value="PRK01658.1"/>
    <property type="match status" value="1"/>
</dbReference>
<protein>
    <submittedName>
        <fullName evidence="7">CidA/LrgA family holin-like protein</fullName>
    </submittedName>
</protein>
<dbReference type="PANTHER" id="PTHR33931:SF6">
    <property type="entry name" value="INTEGRAL MEMBRANE PROTEIN YXZK-RELATED"/>
    <property type="match status" value="1"/>
</dbReference>
<keyword evidence="3 6" id="KW-0812">Transmembrane</keyword>
<dbReference type="EMBL" id="JAUQTB010000014">
    <property type="protein sequence ID" value="MDO7908305.1"/>
    <property type="molecule type" value="Genomic_DNA"/>
</dbReference>
<dbReference type="Proteomes" id="UP001240171">
    <property type="component" value="Unassembled WGS sequence"/>
</dbReference>
<reference evidence="7 8" key="1">
    <citation type="submission" date="2023-07" db="EMBL/GenBank/DDBJ databases">
        <title>Paenibacillus sp. JX-17 nov. isolated from soil.</title>
        <authorList>
            <person name="Wan Y."/>
            <person name="Liu B."/>
        </authorList>
    </citation>
    <scope>NUCLEOTIDE SEQUENCE [LARGE SCALE GENOMIC DNA]</scope>
    <source>
        <strain evidence="7 8">JX-17</strain>
    </source>
</reference>
<evidence type="ECO:0000256" key="2">
    <source>
        <dbReference type="ARBA" id="ARBA00022475"/>
    </source>
</evidence>
<proteinExistence type="predicted"/>
<evidence type="ECO:0000256" key="1">
    <source>
        <dbReference type="ARBA" id="ARBA00004651"/>
    </source>
</evidence>
<gene>
    <name evidence="7" type="ORF">Q5741_18040</name>
</gene>
<comment type="caution">
    <text evidence="7">The sequence shown here is derived from an EMBL/GenBank/DDBJ whole genome shotgun (WGS) entry which is preliminary data.</text>
</comment>
<evidence type="ECO:0000256" key="6">
    <source>
        <dbReference type="SAM" id="Phobius"/>
    </source>
</evidence>
<dbReference type="Pfam" id="PF03788">
    <property type="entry name" value="LrgA"/>
    <property type="match status" value="1"/>
</dbReference>
<dbReference type="PANTHER" id="PTHR33931">
    <property type="entry name" value="HOLIN-LIKE PROTEIN CIDA-RELATED"/>
    <property type="match status" value="1"/>
</dbReference>
<evidence type="ECO:0000256" key="4">
    <source>
        <dbReference type="ARBA" id="ARBA00022989"/>
    </source>
</evidence>
<dbReference type="InterPro" id="IPR005538">
    <property type="entry name" value="LrgA/CidA"/>
</dbReference>
<feature type="transmembrane region" description="Helical" evidence="6">
    <location>
        <begin position="5"/>
        <end position="25"/>
    </location>
</feature>
<organism evidence="7 8">
    <name type="scientific">Paenibacillus lacisoli</name>
    <dbReference type="NCBI Taxonomy" id="3064525"/>
    <lineage>
        <taxon>Bacteria</taxon>
        <taxon>Bacillati</taxon>
        <taxon>Bacillota</taxon>
        <taxon>Bacilli</taxon>
        <taxon>Bacillales</taxon>
        <taxon>Paenibacillaceae</taxon>
        <taxon>Paenibacillus</taxon>
    </lineage>
</organism>
<sequence>MLLKWLRTAFQIAILYLFAWVGTLLQDWLDLPIPGSIIGLLLLLAGLSCRLVKVSWIGQGAGFLLGMLPLFFIPATVGVMNYSSLLSVTGAILLFILILSTVITLTTAGHASQWLENRSLKRKKEEQPCGNSSSPSL</sequence>
<accession>A0ABT9CHD7</accession>
<evidence type="ECO:0000313" key="8">
    <source>
        <dbReference type="Proteomes" id="UP001240171"/>
    </source>
</evidence>
<evidence type="ECO:0000313" key="7">
    <source>
        <dbReference type="EMBL" id="MDO7908305.1"/>
    </source>
</evidence>
<keyword evidence="5 6" id="KW-0472">Membrane</keyword>
<keyword evidence="2" id="KW-1003">Cell membrane</keyword>
<evidence type="ECO:0000256" key="5">
    <source>
        <dbReference type="ARBA" id="ARBA00023136"/>
    </source>
</evidence>
<keyword evidence="8" id="KW-1185">Reference proteome</keyword>
<keyword evidence="4 6" id="KW-1133">Transmembrane helix</keyword>
<feature type="transmembrane region" description="Helical" evidence="6">
    <location>
        <begin position="92"/>
        <end position="115"/>
    </location>
</feature>
<evidence type="ECO:0000256" key="3">
    <source>
        <dbReference type="ARBA" id="ARBA00022692"/>
    </source>
</evidence>
<feature type="transmembrane region" description="Helical" evidence="6">
    <location>
        <begin position="61"/>
        <end position="80"/>
    </location>
</feature>